<organism evidence="1">
    <name type="scientific">Tanacetum cinerariifolium</name>
    <name type="common">Dalmatian daisy</name>
    <name type="synonym">Chrysanthemum cinerariifolium</name>
    <dbReference type="NCBI Taxonomy" id="118510"/>
    <lineage>
        <taxon>Eukaryota</taxon>
        <taxon>Viridiplantae</taxon>
        <taxon>Streptophyta</taxon>
        <taxon>Embryophyta</taxon>
        <taxon>Tracheophyta</taxon>
        <taxon>Spermatophyta</taxon>
        <taxon>Magnoliopsida</taxon>
        <taxon>eudicotyledons</taxon>
        <taxon>Gunneridae</taxon>
        <taxon>Pentapetalae</taxon>
        <taxon>asterids</taxon>
        <taxon>campanulids</taxon>
        <taxon>Asterales</taxon>
        <taxon>Asteraceae</taxon>
        <taxon>Asteroideae</taxon>
        <taxon>Anthemideae</taxon>
        <taxon>Anthemidinae</taxon>
        <taxon>Tanacetum</taxon>
    </lineage>
</organism>
<feature type="non-terminal residue" evidence="1">
    <location>
        <position position="254"/>
    </location>
</feature>
<comment type="caution">
    <text evidence="1">The sequence shown here is derived from an EMBL/GenBank/DDBJ whole genome shotgun (WGS) entry which is preliminary data.</text>
</comment>
<sequence length="254" mass="29434">MEDYIKLEEEKTRWHGKVYNWKNAKYGKLVSKNGYDVLDIALPPKDQRHQYLRFEGLQYTDADITDYEERLGRIYGRKVHRVQVFEFGGLTKLMDDGLSGMGMHTAEEIESVVFDAYRAKSARQILDKDPMLRLCHRLIACSIAGRSQAPKKVLEVVRFREEACGDDIRGQFVTRLAEHFELLTEGLTMILLYLLVIDMGELVRLQICKELDDTWAWVAPGPERQPDAAASAWKRIQLKRDKSEQNRIKTGQKL</sequence>
<dbReference type="EMBL" id="BKCJ010285008">
    <property type="protein sequence ID" value="GEZ48846.1"/>
    <property type="molecule type" value="Genomic_DNA"/>
</dbReference>
<proteinExistence type="predicted"/>
<reference evidence="1" key="1">
    <citation type="journal article" date="2019" name="Sci. Rep.">
        <title>Draft genome of Tanacetum cinerariifolium, the natural source of mosquito coil.</title>
        <authorList>
            <person name="Yamashiro T."/>
            <person name="Shiraishi A."/>
            <person name="Satake H."/>
            <person name="Nakayama K."/>
        </authorList>
    </citation>
    <scope>NUCLEOTIDE SEQUENCE</scope>
</reference>
<accession>A0A699IFK2</accession>
<name>A0A699IFK2_TANCI</name>
<gene>
    <name evidence="1" type="ORF">Tci_520819</name>
</gene>
<dbReference type="AlphaFoldDB" id="A0A699IFK2"/>
<evidence type="ECO:0000313" key="1">
    <source>
        <dbReference type="EMBL" id="GEZ48846.1"/>
    </source>
</evidence>
<protein>
    <submittedName>
        <fullName evidence="1">Uncharacterized protein</fullName>
    </submittedName>
</protein>